<dbReference type="Proteomes" id="UP000504603">
    <property type="component" value="Unplaced"/>
</dbReference>
<evidence type="ECO:0000256" key="1">
    <source>
        <dbReference type="SAM" id="Phobius"/>
    </source>
</evidence>
<dbReference type="RefSeq" id="XP_022138112.1">
    <property type="nucleotide sequence ID" value="XM_022282420.1"/>
</dbReference>
<feature type="transmembrane region" description="Helical" evidence="1">
    <location>
        <begin position="403"/>
        <end position="428"/>
    </location>
</feature>
<evidence type="ECO:0000313" key="3">
    <source>
        <dbReference type="RefSeq" id="XP_022138112.1"/>
    </source>
</evidence>
<gene>
    <name evidence="3 4" type="primary">LOC111009362</name>
</gene>
<keyword evidence="1" id="KW-1133">Transmembrane helix</keyword>
<evidence type="ECO:0000313" key="2">
    <source>
        <dbReference type="Proteomes" id="UP000504603"/>
    </source>
</evidence>
<keyword evidence="1" id="KW-0472">Membrane</keyword>
<sequence length="433" mass="49865">MNPSRALSHAIDIPAISRERSDEESLLCSMEAKMEAFCSSIIIFKVPDEISIDNREVFVPAKVSIGPFHHGAPHLESMEDLKWNYLCAFLKHNPSVGLDDLLEFVAKSESRVRKCYEVEFHDLDSQKFARMMVLDCCFVLELLLRFSIKRLKRRNDPVFTTPGLLLDLKSDLILLENQIPYFLLREVYEKVQDSREENMPLNDLAFRFFRTIVAGERQSVYDNFQQDADHLLDIVHSCFLSTYPRIETKNNKSKTAELPRASKLKSAGIKFKNAVTPKSVLDIKFQNGGLEIPTLEVSKHTETILKNLIAYEICQIGSAQQVKSYVDFMSHLLQSDEDMKLLCGRKILINLEKDETQIIANLKWMRQQKANLSGTYFAGVVQKLNEPPDRFIVWWRRLRRNPVAIGVVAVWALVVIFVAAFFSALSLLQRRYR</sequence>
<evidence type="ECO:0000313" key="4">
    <source>
        <dbReference type="RefSeq" id="XP_022138114.1"/>
    </source>
</evidence>
<dbReference type="Pfam" id="PF03140">
    <property type="entry name" value="DUF247"/>
    <property type="match status" value="1"/>
</dbReference>
<keyword evidence="2" id="KW-1185">Reference proteome</keyword>
<dbReference type="RefSeq" id="XP_022138114.1">
    <property type="nucleotide sequence ID" value="XM_022282422.1"/>
</dbReference>
<accession>A0A6J1CA62</accession>
<dbReference type="InterPro" id="IPR004158">
    <property type="entry name" value="DUF247_pln"/>
</dbReference>
<reference evidence="3 4" key="1">
    <citation type="submission" date="2025-04" db="UniProtKB">
        <authorList>
            <consortium name="RefSeq"/>
        </authorList>
    </citation>
    <scope>IDENTIFICATION</scope>
    <source>
        <strain evidence="3 4">OHB3-1</strain>
    </source>
</reference>
<dbReference type="GeneID" id="111009362"/>
<name>A0A6J1CA62_MOMCH</name>
<proteinExistence type="predicted"/>
<dbReference type="AlphaFoldDB" id="A0A6J1CA62"/>
<organism evidence="2 3">
    <name type="scientific">Momordica charantia</name>
    <name type="common">Bitter gourd</name>
    <name type="synonym">Balsam pear</name>
    <dbReference type="NCBI Taxonomy" id="3673"/>
    <lineage>
        <taxon>Eukaryota</taxon>
        <taxon>Viridiplantae</taxon>
        <taxon>Streptophyta</taxon>
        <taxon>Embryophyta</taxon>
        <taxon>Tracheophyta</taxon>
        <taxon>Spermatophyta</taxon>
        <taxon>Magnoliopsida</taxon>
        <taxon>eudicotyledons</taxon>
        <taxon>Gunneridae</taxon>
        <taxon>Pentapetalae</taxon>
        <taxon>rosids</taxon>
        <taxon>fabids</taxon>
        <taxon>Cucurbitales</taxon>
        <taxon>Cucurbitaceae</taxon>
        <taxon>Momordiceae</taxon>
        <taxon>Momordica</taxon>
    </lineage>
</organism>
<protein>
    <submittedName>
        <fullName evidence="3 4">UPF0481 protein At3g47200-like</fullName>
    </submittedName>
</protein>
<dbReference type="KEGG" id="mcha:111009362"/>
<dbReference type="PANTHER" id="PTHR31170">
    <property type="entry name" value="BNAC04G53230D PROTEIN"/>
    <property type="match status" value="1"/>
</dbReference>
<keyword evidence="1" id="KW-0812">Transmembrane</keyword>
<dbReference type="OrthoDB" id="1378449at2759"/>
<dbReference type="PANTHER" id="PTHR31170:SF25">
    <property type="entry name" value="BNAA09G04570D PROTEIN"/>
    <property type="match status" value="1"/>
</dbReference>